<dbReference type="PROSITE" id="PS51464">
    <property type="entry name" value="SIS"/>
    <property type="match status" value="1"/>
</dbReference>
<comment type="caution">
    <text evidence="4">The sequence shown here is derived from an EMBL/GenBank/DDBJ whole genome shotgun (WGS) entry which is preliminary data.</text>
</comment>
<evidence type="ECO:0000313" key="4">
    <source>
        <dbReference type="EMBL" id="PIW16856.1"/>
    </source>
</evidence>
<dbReference type="Pfam" id="PF10432">
    <property type="entry name" value="bact-PGI_C"/>
    <property type="match status" value="1"/>
</dbReference>
<dbReference type="EMBL" id="PFFQ01000034">
    <property type="protein sequence ID" value="PIW16856.1"/>
    <property type="molecule type" value="Genomic_DNA"/>
</dbReference>
<accession>A0A2M7G4L0</accession>
<feature type="domain" description="SIS" evidence="3">
    <location>
        <begin position="41"/>
        <end position="185"/>
    </location>
</feature>
<dbReference type="GO" id="GO:0004476">
    <property type="term" value="F:mannose-6-phosphate isomerase activity"/>
    <property type="evidence" value="ECO:0007669"/>
    <property type="project" value="InterPro"/>
</dbReference>
<sequence>MNPTLDDLQQLTQFDPSGMLELVKAAPERARLHFQMGQNHPLQAPSDTFHQLLVCGMGGSGSTGDLLQALCTESKLPIWVNKSAKLPAWVDSHTLVIGVSYSGNTAETLACMQAAKARGAHLLVLSSGGALSQFASENGIHCIPIAGGLPPRSALFDMLFALLGSLYQLDSLKLSAAELAKSLEPLADWAHAFAISPQNPEPEPLKLAKSLRSHDVLFWGSDPETGIIAQRWKNQWSENAKRLAVCSNLPELNHNEMVAMCAAYHSQKALVYLTLNSDVADFDRVSLELVADHIASVTVLQAQGENHLEKVLYLTCLGDFVSVYLALLNQTDPTPIAPIDEFKRRIALIPHGTTL</sequence>
<dbReference type="SUPFAM" id="SSF53697">
    <property type="entry name" value="SIS domain"/>
    <property type="match status" value="1"/>
</dbReference>
<organism evidence="4 5">
    <name type="scientific">bacterium (Candidatus Blackallbacteria) CG17_big_fil_post_rev_8_21_14_2_50_48_46</name>
    <dbReference type="NCBI Taxonomy" id="2014261"/>
    <lineage>
        <taxon>Bacteria</taxon>
        <taxon>Candidatus Blackallbacteria</taxon>
    </lineage>
</organism>
<gene>
    <name evidence="4" type="ORF">COW36_11275</name>
</gene>
<proteinExistence type="inferred from homology"/>
<dbReference type="Gene3D" id="3.40.50.10490">
    <property type="entry name" value="Glucose-6-phosphate isomerase like protein, domain 1"/>
    <property type="match status" value="2"/>
</dbReference>
<reference evidence="4 5" key="1">
    <citation type="submission" date="2017-09" db="EMBL/GenBank/DDBJ databases">
        <title>Depth-based differentiation of microbial function through sediment-hosted aquifers and enrichment of novel symbionts in the deep terrestrial subsurface.</title>
        <authorList>
            <person name="Probst A.J."/>
            <person name="Ladd B."/>
            <person name="Jarett J.K."/>
            <person name="Geller-Mcgrath D.E."/>
            <person name="Sieber C.M."/>
            <person name="Emerson J.B."/>
            <person name="Anantharaman K."/>
            <person name="Thomas B.C."/>
            <person name="Malmstrom R."/>
            <person name="Stieglmeier M."/>
            <person name="Klingl A."/>
            <person name="Woyke T."/>
            <person name="Ryan C.M."/>
            <person name="Banfield J.F."/>
        </authorList>
    </citation>
    <scope>NUCLEOTIDE SEQUENCE [LARGE SCALE GENOMIC DNA]</scope>
    <source>
        <strain evidence="4">CG17_big_fil_post_rev_8_21_14_2_50_48_46</strain>
    </source>
</reference>
<dbReference type="GO" id="GO:1901135">
    <property type="term" value="P:carbohydrate derivative metabolic process"/>
    <property type="evidence" value="ECO:0007669"/>
    <property type="project" value="InterPro"/>
</dbReference>
<dbReference type="InterPro" id="IPR019490">
    <property type="entry name" value="Glu6P/Mann6P_isomerase_C"/>
</dbReference>
<dbReference type="Proteomes" id="UP000231019">
    <property type="component" value="Unassembled WGS sequence"/>
</dbReference>
<evidence type="ECO:0000256" key="2">
    <source>
        <dbReference type="ARBA" id="ARBA00023235"/>
    </source>
</evidence>
<keyword evidence="2" id="KW-0413">Isomerase</keyword>
<evidence type="ECO:0000313" key="5">
    <source>
        <dbReference type="Proteomes" id="UP000231019"/>
    </source>
</evidence>
<dbReference type="InterPro" id="IPR001347">
    <property type="entry name" value="SIS_dom"/>
</dbReference>
<protein>
    <recommendedName>
        <fullName evidence="3">SIS domain-containing protein</fullName>
    </recommendedName>
</protein>
<evidence type="ECO:0000256" key="1">
    <source>
        <dbReference type="ARBA" id="ARBA00010523"/>
    </source>
</evidence>
<dbReference type="InterPro" id="IPR035484">
    <property type="entry name" value="SIS_PGI/PMI_1"/>
</dbReference>
<dbReference type="AlphaFoldDB" id="A0A2M7G4L0"/>
<dbReference type="GO" id="GO:0004347">
    <property type="term" value="F:glucose-6-phosphate isomerase activity"/>
    <property type="evidence" value="ECO:0007669"/>
    <property type="project" value="InterPro"/>
</dbReference>
<dbReference type="GO" id="GO:0097367">
    <property type="term" value="F:carbohydrate derivative binding"/>
    <property type="evidence" value="ECO:0007669"/>
    <property type="project" value="InterPro"/>
</dbReference>
<dbReference type="GO" id="GO:0005975">
    <property type="term" value="P:carbohydrate metabolic process"/>
    <property type="evidence" value="ECO:0007669"/>
    <property type="project" value="InterPro"/>
</dbReference>
<dbReference type="InterPro" id="IPR046348">
    <property type="entry name" value="SIS_dom_sf"/>
</dbReference>
<name>A0A2M7G4L0_9BACT</name>
<dbReference type="CDD" id="cd05017">
    <property type="entry name" value="SIS_PGI_PMI_1"/>
    <property type="match status" value="1"/>
</dbReference>
<comment type="similarity">
    <text evidence="1">Belongs to the PGI/PMI family.</text>
</comment>
<evidence type="ECO:0000259" key="3">
    <source>
        <dbReference type="PROSITE" id="PS51464"/>
    </source>
</evidence>
<dbReference type="CDD" id="cd05637">
    <property type="entry name" value="SIS_PGI_PMI_2"/>
    <property type="match status" value="1"/>
</dbReference>